<feature type="compositionally biased region" description="Polar residues" evidence="5">
    <location>
        <begin position="928"/>
        <end position="938"/>
    </location>
</feature>
<dbReference type="PANTHER" id="PTHR24217:SF9">
    <property type="entry name" value="SYNAPTOPODIN-2"/>
    <property type="match status" value="1"/>
</dbReference>
<protein>
    <submittedName>
        <fullName evidence="7">Synaptopodin-2-like</fullName>
    </submittedName>
</protein>
<dbReference type="Pfam" id="PF00595">
    <property type="entry name" value="PDZ"/>
    <property type="match status" value="1"/>
</dbReference>
<dbReference type="GO" id="GO:0003779">
    <property type="term" value="F:actin binding"/>
    <property type="evidence" value="ECO:0007669"/>
    <property type="project" value="TreeGrafter"/>
</dbReference>
<feature type="compositionally biased region" description="Polar residues" evidence="5">
    <location>
        <begin position="1430"/>
        <end position="1444"/>
    </location>
</feature>
<feature type="region of interest" description="Disordered" evidence="5">
    <location>
        <begin position="508"/>
        <end position="529"/>
    </location>
</feature>
<dbReference type="GO" id="GO:0030018">
    <property type="term" value="C:Z disc"/>
    <property type="evidence" value="ECO:0007669"/>
    <property type="project" value="TreeGrafter"/>
</dbReference>
<reference evidence="7" key="1">
    <citation type="submission" date="2020-06" db="EMBL/GenBank/DDBJ databases">
        <authorList>
            <consortium name="Wellcome Sanger Institute Data Sharing"/>
        </authorList>
    </citation>
    <scope>NUCLEOTIDE SEQUENCE [LARGE SCALE GENOMIC DNA]</scope>
</reference>
<keyword evidence="8" id="KW-1185">Reference proteome</keyword>
<evidence type="ECO:0000259" key="6">
    <source>
        <dbReference type="PROSITE" id="PS50106"/>
    </source>
</evidence>
<feature type="compositionally biased region" description="Polar residues" evidence="5">
    <location>
        <begin position="947"/>
        <end position="986"/>
    </location>
</feature>
<evidence type="ECO:0000256" key="5">
    <source>
        <dbReference type="SAM" id="MobiDB-lite"/>
    </source>
</evidence>
<feature type="compositionally biased region" description="Basic and acidic residues" evidence="5">
    <location>
        <begin position="911"/>
        <end position="920"/>
    </location>
</feature>
<evidence type="ECO:0000313" key="8">
    <source>
        <dbReference type="Proteomes" id="UP000694680"/>
    </source>
</evidence>
<sequence length="1476" mass="164256">MGTGDYICVTLRGGAPWGFTIREGEGDTYVPLLVTQVEENGHAFLAGVQEGDELVSINGEPCADLTVSQAFSLIDASIACLQLLVKRFHSIQPEQSRGEGASSVEFVESTTLRILPSKQSSQIQRKLYKSDSLDETCHEDGNPKLIWTQLHDNNNCQELVFQENDKQTQRCLSPGAMVEVQVSLTEQTLDDVGCASLGSAHGIEGEKVGGTIHVTTASQYVPSSVREPLGQHGVVVSSAVAPGPGRGIESGGSQSEGEGGGQCEGPPRSFTVSFEVPSEEGPQAEEQDSDSEGDPDKPNKHHARHARLRRSESLSEKQVKEAKSKCKRIALLLTAAPPNLNNKGLLMFKKHRQRAKKYTLVSFGTGEDEQEYSDTEDEESGDEKQEIDTVKFTLIAGNNSEIEKHFLSDANSSKGVVASNWDKGLLEITRNLENQTEMESLPETKGKGALMFAQRRQRMDEIAAEHEELRRQGIPVESVQETEKKTVERSYMQSTAERHGYMDINVHQKSQQQYQQHQERQYFEQQQNYHQQQEQQYQQYQQEQYNQSQYQQQQQQQQLQQQQMYQQQQEYQQQMQHYSTNVNNSAVQHQTTEMQSSYSNRSAKPFYAENIASTPFSHVMSGTNQESMGQGEQIASRDERISTPAIKTGFLMDTRKKNTGKPMFTFKEAPKMSPNPELLNLLNRSNKKLGCESGPEEDYLSLGAEACNFLQSHGKHKIPPPVAPKPAINPNCPPWSPSLQSEATNQDMPQCAENNLPTPAVVSTTENIPGPDLEPAPAAPAPAPASAPEPSPPPATQEIPASTTTAEQQTWAHQQAESQQQFLQVASQEARGHADSKLQNDPAPVPNWGSAQTQEQQPPSSWQQAPVQTEQPQSQAPQQLPWVTCQYTQNQAQLQASSTTWNSKNQQSWTQDHEQTHTSVKEPWAQYHGQTQPQSQVQPPWAHPNEQPHSQMIQPSWGQPQESVHSPRQNLGPQPLQVDNQQQHPWVQQIEKPPQAQPPWIQPVQQETQHQPSWAQQTHQDLQQTWPHTQTSSQPQPPWVPAQPQQQQQPSMATWAPPQPQAQTQPPWMQGHTQSPVQPQANLNPWAPVPPQAQSQTQWAQPPPEHHSFPQGQSPASSQPPWTQPVPSQTVPQPQWQQRPPNTPPQPPMNAWSPAETQPQAPVNPWAPQSRQSTETVSLSTTNTRPSPKPWHTPKFSPQNRIPPLPPQRMHSSSPINPMATVLNPSSSSAALQMPVVRGKGADMFAKRQSRMEKFVVDSETVEANKASRSTSPAASLPNEWKYTPNVTGRSHSLVPRGRAPFTGQKSASGSSSPRPSTQAYTAHSLGQKSWLDKSPKPLTPWEAASRHPLGLVDEAFAFQSVQQNLALNVNSAAQRKLLPKPPLEWKAKVSYQAPQKMASQTWSQSRSPRRAPIPSFVPQTRGSVPVHSGYNSLPRQWQNQRSNLGPPVSSYESKKPLGPQSYKSVYTSNTLSWRR</sequence>
<feature type="compositionally biased region" description="Polar residues" evidence="5">
    <location>
        <begin position="1003"/>
        <end position="1022"/>
    </location>
</feature>
<evidence type="ECO:0000256" key="1">
    <source>
        <dbReference type="ARBA" id="ARBA00004496"/>
    </source>
</evidence>
<dbReference type="SUPFAM" id="SSF50156">
    <property type="entry name" value="PDZ domain-like"/>
    <property type="match status" value="1"/>
</dbReference>
<evidence type="ECO:0000256" key="4">
    <source>
        <dbReference type="ARBA" id="ARBA00038161"/>
    </source>
</evidence>
<feature type="compositionally biased region" description="Pro residues" evidence="5">
    <location>
        <begin position="772"/>
        <end position="795"/>
    </location>
</feature>
<dbReference type="SMART" id="SM00228">
    <property type="entry name" value="PDZ"/>
    <property type="match status" value="1"/>
</dbReference>
<dbReference type="Gene3D" id="2.30.42.10">
    <property type="match status" value="1"/>
</dbReference>
<reference evidence="7" key="3">
    <citation type="submission" date="2025-09" db="UniProtKB">
        <authorList>
            <consortium name="Ensembl"/>
        </authorList>
    </citation>
    <scope>IDENTIFICATION</scope>
</reference>
<dbReference type="InterPro" id="IPR051976">
    <property type="entry name" value="Synaptopodin_domain"/>
</dbReference>
<keyword evidence="3" id="KW-0597">Phosphoprotein</keyword>
<dbReference type="InterPro" id="IPR001478">
    <property type="entry name" value="PDZ"/>
</dbReference>
<evidence type="ECO:0000256" key="3">
    <source>
        <dbReference type="ARBA" id="ARBA00022553"/>
    </source>
</evidence>
<accession>A0A8C5I5V5</accession>
<comment type="similarity">
    <text evidence="4">Belongs to the synaptopodin family.</text>
</comment>
<feature type="region of interest" description="Disordered" evidence="5">
    <location>
        <begin position="718"/>
        <end position="878"/>
    </location>
</feature>
<dbReference type="GO" id="GO:0005634">
    <property type="term" value="C:nucleus"/>
    <property type="evidence" value="ECO:0007669"/>
    <property type="project" value="TreeGrafter"/>
</dbReference>
<feature type="region of interest" description="Disordered" evidence="5">
    <location>
        <begin position="366"/>
        <end position="385"/>
    </location>
</feature>
<feature type="compositionally biased region" description="Low complexity" evidence="5">
    <location>
        <begin position="1023"/>
        <end position="1034"/>
    </location>
</feature>
<feature type="compositionally biased region" description="Polar residues" evidence="5">
    <location>
        <begin position="892"/>
        <end position="910"/>
    </location>
</feature>
<feature type="compositionally biased region" description="Basic residues" evidence="5">
    <location>
        <begin position="299"/>
        <end position="308"/>
    </location>
</feature>
<name>A0A8C5I5V5_GOUWI</name>
<proteinExistence type="inferred from homology"/>
<feature type="compositionally biased region" description="Low complexity" evidence="5">
    <location>
        <begin position="1303"/>
        <end position="1320"/>
    </location>
</feature>
<feature type="compositionally biased region" description="Polar residues" evidence="5">
    <location>
        <begin position="1398"/>
        <end position="1407"/>
    </location>
</feature>
<comment type="subcellular location">
    <subcellularLocation>
        <location evidence="1">Cytoplasm</location>
    </subcellularLocation>
</comment>
<dbReference type="Ensembl" id="ENSGWIT00000059948.1">
    <property type="protein sequence ID" value="ENSGWIP00000055690.1"/>
    <property type="gene ID" value="ENSGWIG00000026477.1"/>
</dbReference>
<keyword evidence="2" id="KW-0963">Cytoplasm</keyword>
<gene>
    <name evidence="7" type="primary">LOC114480330</name>
</gene>
<evidence type="ECO:0000313" key="7">
    <source>
        <dbReference type="Ensembl" id="ENSGWIP00000055690.1"/>
    </source>
</evidence>
<feature type="compositionally biased region" description="Low complexity" evidence="5">
    <location>
        <begin position="868"/>
        <end position="878"/>
    </location>
</feature>
<feature type="compositionally biased region" description="Polar residues" evidence="5">
    <location>
        <begin position="1071"/>
        <end position="1083"/>
    </location>
</feature>
<feature type="compositionally biased region" description="Polar residues" evidence="5">
    <location>
        <begin position="849"/>
        <end position="867"/>
    </location>
</feature>
<feature type="compositionally biased region" description="Low complexity" evidence="5">
    <location>
        <begin position="1042"/>
        <end position="1070"/>
    </location>
</feature>
<feature type="compositionally biased region" description="Acidic residues" evidence="5">
    <location>
        <begin position="282"/>
        <end position="293"/>
    </location>
</feature>
<feature type="region of interest" description="Disordered" evidence="5">
    <location>
        <begin position="237"/>
        <end position="320"/>
    </location>
</feature>
<evidence type="ECO:0000256" key="2">
    <source>
        <dbReference type="ARBA" id="ARBA00022490"/>
    </source>
</evidence>
<dbReference type="PANTHER" id="PTHR24217">
    <property type="entry name" value="PUTATIVE-RELATED"/>
    <property type="match status" value="1"/>
</dbReference>
<dbReference type="InterPro" id="IPR036034">
    <property type="entry name" value="PDZ_sf"/>
</dbReference>
<feature type="compositionally biased region" description="Basic and acidic residues" evidence="5">
    <location>
        <begin position="309"/>
        <end position="320"/>
    </location>
</feature>
<feature type="compositionally biased region" description="Low complexity" evidence="5">
    <location>
        <begin position="1109"/>
        <end position="1140"/>
    </location>
</feature>
<feature type="compositionally biased region" description="Acidic residues" evidence="5">
    <location>
        <begin position="366"/>
        <end position="381"/>
    </location>
</feature>
<feature type="compositionally biased region" description="Polar residues" evidence="5">
    <location>
        <begin position="737"/>
        <end position="767"/>
    </location>
</feature>
<feature type="compositionally biased region" description="Polar residues" evidence="5">
    <location>
        <begin position="1462"/>
        <end position="1476"/>
    </location>
</feature>
<feature type="domain" description="PDZ" evidence="6">
    <location>
        <begin position="14"/>
        <end position="89"/>
    </location>
</feature>
<dbReference type="GO" id="GO:0032233">
    <property type="term" value="P:positive regulation of actin filament bundle assembly"/>
    <property type="evidence" value="ECO:0007669"/>
    <property type="project" value="TreeGrafter"/>
</dbReference>
<feature type="compositionally biased region" description="Polar residues" evidence="5">
    <location>
        <begin position="799"/>
        <end position="827"/>
    </location>
</feature>
<dbReference type="PROSITE" id="PS50106">
    <property type="entry name" value="PDZ"/>
    <property type="match status" value="1"/>
</dbReference>
<feature type="region of interest" description="Disordered" evidence="5">
    <location>
        <begin position="1259"/>
        <end position="1342"/>
    </location>
</feature>
<dbReference type="GO" id="GO:0015629">
    <property type="term" value="C:actin cytoskeleton"/>
    <property type="evidence" value="ECO:0007669"/>
    <property type="project" value="TreeGrafter"/>
</dbReference>
<feature type="region of interest" description="Disordered" evidence="5">
    <location>
        <begin position="892"/>
        <end position="1227"/>
    </location>
</feature>
<organism evidence="7 8">
    <name type="scientific">Gouania willdenowi</name>
    <name type="common">Blunt-snouted clingfish</name>
    <name type="synonym">Lepadogaster willdenowi</name>
    <dbReference type="NCBI Taxonomy" id="441366"/>
    <lineage>
        <taxon>Eukaryota</taxon>
        <taxon>Metazoa</taxon>
        <taxon>Chordata</taxon>
        <taxon>Craniata</taxon>
        <taxon>Vertebrata</taxon>
        <taxon>Euteleostomi</taxon>
        <taxon>Actinopterygii</taxon>
        <taxon>Neopterygii</taxon>
        <taxon>Teleostei</taxon>
        <taxon>Neoteleostei</taxon>
        <taxon>Acanthomorphata</taxon>
        <taxon>Ovalentaria</taxon>
        <taxon>Blenniimorphae</taxon>
        <taxon>Blenniiformes</taxon>
        <taxon>Gobiesocoidei</taxon>
        <taxon>Gobiesocidae</taxon>
        <taxon>Gobiesocinae</taxon>
        <taxon>Gouania</taxon>
    </lineage>
</organism>
<reference evidence="7" key="2">
    <citation type="submission" date="2025-08" db="UniProtKB">
        <authorList>
            <consortium name="Ensembl"/>
        </authorList>
    </citation>
    <scope>IDENTIFICATION</scope>
</reference>
<feature type="region of interest" description="Disordered" evidence="5">
    <location>
        <begin position="1397"/>
        <end position="1476"/>
    </location>
</feature>
<dbReference type="Proteomes" id="UP000694680">
    <property type="component" value="Chromosome 18"/>
</dbReference>
<feature type="compositionally biased region" description="Polar residues" evidence="5">
    <location>
        <begin position="1155"/>
        <end position="1186"/>
    </location>
</feature>